<name>A0ABV3I4F0_9ACTN</name>
<keyword evidence="1" id="KW-0378">Hydrolase</keyword>
<evidence type="ECO:0000313" key="2">
    <source>
        <dbReference type="Proteomes" id="UP001552521"/>
    </source>
</evidence>
<dbReference type="InterPro" id="IPR042226">
    <property type="entry name" value="eFR1_2_sf"/>
</dbReference>
<dbReference type="InterPro" id="IPR040701">
    <property type="entry name" value="Bact_RF_family2"/>
</dbReference>
<dbReference type="Pfam" id="PF18844">
    <property type="entry name" value="baeRF_family2"/>
    <property type="match status" value="1"/>
</dbReference>
<accession>A0ABV3I4F0</accession>
<dbReference type="GO" id="GO:0016787">
    <property type="term" value="F:hydrolase activity"/>
    <property type="evidence" value="ECO:0007669"/>
    <property type="project" value="UniProtKB-KW"/>
</dbReference>
<proteinExistence type="predicted"/>
<gene>
    <name evidence="1" type="ORF">AB0K36_33680</name>
</gene>
<dbReference type="RefSeq" id="WP_364601470.1">
    <property type="nucleotide sequence ID" value="NZ_JBFAQK010000095.1"/>
</dbReference>
<sequence length="379" mass="40937">MKLSFLEPLFDRPGPWATVYFGPAQNDESAAKQRELAVDECCRTLEREGADEATVSAVRDALTAVGPSDDPSGRVVFATGGEVVLSHRLSRPPQQQIACWAPLPRITPLVELAGQDPACLVAYIDRTGADFELRGAARPQDAGQVQGQDHPVHRTGSADWSERHFQLKVENTWDQNAEEIAEALADAFEESGADLVVLAGDPRERSAVHERLPEAVRKVTLATEHGGRAAGSESPPLERDIQHARREHVRRRIDDALERFRAGRVGAERPTDAVEGVPALVEAAREHRMETLLIVPDGPDAHREVWVGGDADQLALRRTDAQALGEGEPISARADDALLRSAAVTAAEVLVVPPDEAADDIPAGGLGALLRWTYEPAPA</sequence>
<dbReference type="Proteomes" id="UP001552521">
    <property type="component" value="Unassembled WGS sequence"/>
</dbReference>
<comment type="caution">
    <text evidence="1">The sequence shown here is derived from an EMBL/GenBank/DDBJ whole genome shotgun (WGS) entry which is preliminary data.</text>
</comment>
<keyword evidence="2" id="KW-1185">Reference proteome</keyword>
<evidence type="ECO:0000313" key="1">
    <source>
        <dbReference type="EMBL" id="MEV4685719.1"/>
    </source>
</evidence>
<organism evidence="1 2">
    <name type="scientific">Streptomyces kurssanovii</name>
    <dbReference type="NCBI Taxonomy" id="67312"/>
    <lineage>
        <taxon>Bacteria</taxon>
        <taxon>Bacillati</taxon>
        <taxon>Actinomycetota</taxon>
        <taxon>Actinomycetes</taxon>
        <taxon>Kitasatosporales</taxon>
        <taxon>Streptomycetaceae</taxon>
        <taxon>Streptomyces</taxon>
    </lineage>
</organism>
<dbReference type="Gene3D" id="3.30.420.60">
    <property type="entry name" value="eRF1 domain 2"/>
    <property type="match status" value="1"/>
</dbReference>
<dbReference type="EMBL" id="JBFAQK010000095">
    <property type="protein sequence ID" value="MEV4685719.1"/>
    <property type="molecule type" value="Genomic_DNA"/>
</dbReference>
<reference evidence="1 2" key="1">
    <citation type="submission" date="2024-06" db="EMBL/GenBank/DDBJ databases">
        <title>The Natural Products Discovery Center: Release of the First 8490 Sequenced Strains for Exploring Actinobacteria Biosynthetic Diversity.</title>
        <authorList>
            <person name="Kalkreuter E."/>
            <person name="Kautsar S.A."/>
            <person name="Yang D."/>
            <person name="Bader C.D."/>
            <person name="Teijaro C.N."/>
            <person name="Fluegel L."/>
            <person name="Davis C.M."/>
            <person name="Simpson J.R."/>
            <person name="Lauterbach L."/>
            <person name="Steele A.D."/>
            <person name="Gui C."/>
            <person name="Meng S."/>
            <person name="Li G."/>
            <person name="Viehrig K."/>
            <person name="Ye F."/>
            <person name="Su P."/>
            <person name="Kiefer A.F."/>
            <person name="Nichols A."/>
            <person name="Cepeda A.J."/>
            <person name="Yan W."/>
            <person name="Fan B."/>
            <person name="Jiang Y."/>
            <person name="Adhikari A."/>
            <person name="Zheng C.-J."/>
            <person name="Schuster L."/>
            <person name="Cowan T.M."/>
            <person name="Smanski M.J."/>
            <person name="Chevrette M.G."/>
            <person name="De Carvalho L.P.S."/>
            <person name="Shen B."/>
        </authorList>
    </citation>
    <scope>NUCLEOTIDE SEQUENCE [LARGE SCALE GENOMIC DNA]</scope>
    <source>
        <strain evidence="1 2">NPDC049344</strain>
    </source>
</reference>
<protein>
    <submittedName>
        <fullName evidence="1">Vms1/Ankzf1 family peptidyl-tRNA hydrolase</fullName>
    </submittedName>
</protein>